<keyword evidence="2" id="KW-1185">Reference proteome</keyword>
<evidence type="ECO:0000313" key="1">
    <source>
        <dbReference type="EMBL" id="GKV43092.1"/>
    </source>
</evidence>
<comment type="caution">
    <text evidence="1">The sequence shown here is derived from an EMBL/GenBank/DDBJ whole genome shotgun (WGS) entry which is preliminary data.</text>
</comment>
<reference evidence="1 2" key="1">
    <citation type="journal article" date="2021" name="Commun. Biol.">
        <title>The genome of Shorea leprosula (Dipterocarpaceae) highlights the ecological relevance of drought in aseasonal tropical rainforests.</title>
        <authorList>
            <person name="Ng K.K.S."/>
            <person name="Kobayashi M.J."/>
            <person name="Fawcett J.A."/>
            <person name="Hatakeyama M."/>
            <person name="Paape T."/>
            <person name="Ng C.H."/>
            <person name="Ang C.C."/>
            <person name="Tnah L.H."/>
            <person name="Lee C.T."/>
            <person name="Nishiyama T."/>
            <person name="Sese J."/>
            <person name="O'Brien M.J."/>
            <person name="Copetti D."/>
            <person name="Mohd Noor M.I."/>
            <person name="Ong R.C."/>
            <person name="Putra M."/>
            <person name="Sireger I.Z."/>
            <person name="Indrioko S."/>
            <person name="Kosugi Y."/>
            <person name="Izuno A."/>
            <person name="Isagi Y."/>
            <person name="Lee S.L."/>
            <person name="Shimizu K.K."/>
        </authorList>
    </citation>
    <scope>NUCLEOTIDE SEQUENCE [LARGE SCALE GENOMIC DNA]</scope>
    <source>
        <strain evidence="1">214</strain>
    </source>
</reference>
<evidence type="ECO:0000313" key="2">
    <source>
        <dbReference type="Proteomes" id="UP001054252"/>
    </source>
</evidence>
<gene>
    <name evidence="1" type="ORF">SLEP1_g50429</name>
</gene>
<dbReference type="AlphaFoldDB" id="A0AAV5M3D5"/>
<organism evidence="1 2">
    <name type="scientific">Rubroshorea leprosula</name>
    <dbReference type="NCBI Taxonomy" id="152421"/>
    <lineage>
        <taxon>Eukaryota</taxon>
        <taxon>Viridiplantae</taxon>
        <taxon>Streptophyta</taxon>
        <taxon>Embryophyta</taxon>
        <taxon>Tracheophyta</taxon>
        <taxon>Spermatophyta</taxon>
        <taxon>Magnoliopsida</taxon>
        <taxon>eudicotyledons</taxon>
        <taxon>Gunneridae</taxon>
        <taxon>Pentapetalae</taxon>
        <taxon>rosids</taxon>
        <taxon>malvids</taxon>
        <taxon>Malvales</taxon>
        <taxon>Dipterocarpaceae</taxon>
        <taxon>Rubroshorea</taxon>
    </lineage>
</organism>
<protein>
    <submittedName>
        <fullName evidence="1">Uncharacterized protein</fullName>
    </submittedName>
</protein>
<proteinExistence type="predicted"/>
<dbReference type="EMBL" id="BPVZ01000165">
    <property type="protein sequence ID" value="GKV43092.1"/>
    <property type="molecule type" value="Genomic_DNA"/>
</dbReference>
<name>A0AAV5M3D5_9ROSI</name>
<dbReference type="Proteomes" id="UP001054252">
    <property type="component" value="Unassembled WGS sequence"/>
</dbReference>
<accession>A0AAV5M3D5</accession>
<sequence length="110" mass="12694">MISNFHLYRIGNTKAWFEAVELIIFALSVNVPSDYGLKLSSPDFVIGWISNIIPTLRLCNELSQANFFIFIKLMLLQLLFHYQEGFDEPVKQLIARSIDPCQFHIVSCKI</sequence>